<dbReference type="RefSeq" id="WP_140914808.1">
    <property type="nucleotide sequence ID" value="NZ_VHHP01000004.1"/>
</dbReference>
<feature type="domain" description="Protein NO VEIN C-terminal" evidence="1">
    <location>
        <begin position="284"/>
        <end position="377"/>
    </location>
</feature>
<reference evidence="2" key="1">
    <citation type="submission" date="2019-06" db="EMBL/GenBank/DDBJ databases">
        <title>Mycoplasma neophronis type strain whole genome sequence.</title>
        <authorList>
            <person name="Spergser J."/>
        </authorList>
    </citation>
    <scope>NUCLEOTIDE SEQUENCE [LARGE SCALE GENOMIC DNA]</scope>
    <source>
        <strain evidence="2">DSM 24097</strain>
    </source>
</reference>
<evidence type="ECO:0000313" key="3">
    <source>
        <dbReference type="Proteomes" id="UP000316851"/>
    </source>
</evidence>
<evidence type="ECO:0000259" key="1">
    <source>
        <dbReference type="Pfam" id="PF13020"/>
    </source>
</evidence>
<dbReference type="InterPro" id="IPR024975">
    <property type="entry name" value="NOV_C"/>
</dbReference>
<dbReference type="Proteomes" id="UP000316851">
    <property type="component" value="Unassembled WGS sequence"/>
</dbReference>
<protein>
    <submittedName>
        <fullName evidence="2">DUF3883 domain-containing protein</fullName>
    </submittedName>
</protein>
<dbReference type="Pfam" id="PF13020">
    <property type="entry name" value="NOV_C"/>
    <property type="match status" value="1"/>
</dbReference>
<gene>
    <name evidence="2" type="ORF">FJR74_01610</name>
</gene>
<proteinExistence type="predicted"/>
<dbReference type="EMBL" id="VHHP01000004">
    <property type="protein sequence ID" value="TPR53843.1"/>
    <property type="molecule type" value="Genomic_DNA"/>
</dbReference>
<keyword evidence="3" id="KW-1185">Reference proteome</keyword>
<name>A0ABY2Z0D1_9BACT</name>
<comment type="caution">
    <text evidence="2">The sequence shown here is derived from an EMBL/GenBank/DDBJ whole genome shotgun (WGS) entry which is preliminary data.</text>
</comment>
<sequence length="406" mass="48775">MLNNFYSKLITWIKSKDYEHHVDLWKNKQKELENFKNKFSIEYINIMLIEEYVTGRENKTSFCYMVEEAFDCFGAISGRTTAFHKFVVYWDKRKNKYVFRDKRTKYRKNFGNTIEDIYKNIKKALVDAIHAANINDYKSLEKNPLNPQFKNKIAYLYNSDKQLPIYSEDDLNIILTLFNIPFVPEEGRTIKREKLYKFYIDNEINKLINPYLFMVFLYSWYGYREYLRKDEKPTIETEKISEYSTIDVEIEKSYQTIRTGEGLKNKLIYDPSSEEVKRLTGRKAEEIVYKYLNNHKKDLNIKEIFTWCFDSKRDDGKGYDISYIQNDGLEIFIEVKSTSSNLNNRIYFEMSANEYSVMKAHSNRYYIYFVNDVNNGMTIKKILGKDLYGEEPIKYRYNFESKTKNN</sequence>
<accession>A0ABY2Z0D1</accession>
<organism evidence="2 3">
    <name type="scientific">Metamycoplasma neophronis</name>
    <dbReference type="NCBI Taxonomy" id="872983"/>
    <lineage>
        <taxon>Bacteria</taxon>
        <taxon>Bacillati</taxon>
        <taxon>Mycoplasmatota</taxon>
        <taxon>Mycoplasmoidales</taxon>
        <taxon>Metamycoplasmataceae</taxon>
        <taxon>Metamycoplasma</taxon>
    </lineage>
</organism>
<evidence type="ECO:0000313" key="2">
    <source>
        <dbReference type="EMBL" id="TPR53843.1"/>
    </source>
</evidence>